<dbReference type="AlphaFoldDB" id="V7B9T8"/>
<gene>
    <name evidence="8" type="ORF">PHAVU_008G273400g</name>
</gene>
<dbReference type="Pfam" id="PF12047">
    <property type="entry name" value="DNMT1-RFD"/>
    <property type="match status" value="1"/>
</dbReference>
<dbReference type="InterPro" id="IPR013083">
    <property type="entry name" value="Znf_RING/FYVE/PHD"/>
</dbReference>
<comment type="subcellular location">
    <subcellularLocation>
        <location evidence="1">Nucleus</location>
    </subcellularLocation>
</comment>
<protein>
    <recommendedName>
        <fullName evidence="7">Zinc finger PHD-type domain-containing protein</fullName>
    </recommendedName>
</protein>
<dbReference type="InterPro" id="IPR058939">
    <property type="entry name" value="Mtase_EDM2"/>
</dbReference>
<organism evidence="8 9">
    <name type="scientific">Phaseolus vulgaris</name>
    <name type="common">Kidney bean</name>
    <name type="synonym">French bean</name>
    <dbReference type="NCBI Taxonomy" id="3885"/>
    <lineage>
        <taxon>Eukaryota</taxon>
        <taxon>Viridiplantae</taxon>
        <taxon>Streptophyta</taxon>
        <taxon>Embryophyta</taxon>
        <taxon>Tracheophyta</taxon>
        <taxon>Spermatophyta</taxon>
        <taxon>Magnoliopsida</taxon>
        <taxon>eudicotyledons</taxon>
        <taxon>Gunneridae</taxon>
        <taxon>Pentapetalae</taxon>
        <taxon>rosids</taxon>
        <taxon>fabids</taxon>
        <taxon>Fabales</taxon>
        <taxon>Fabaceae</taxon>
        <taxon>Papilionoideae</taxon>
        <taxon>50 kb inversion clade</taxon>
        <taxon>NPAAA clade</taxon>
        <taxon>indigoferoid/millettioid clade</taxon>
        <taxon>Phaseoleae</taxon>
        <taxon>Phaseolus</taxon>
    </lineage>
</organism>
<dbReference type="Gene3D" id="3.30.40.10">
    <property type="entry name" value="Zinc/RING finger domain, C3HC4 (zinc finger)"/>
    <property type="match status" value="1"/>
</dbReference>
<dbReference type="Proteomes" id="UP000000226">
    <property type="component" value="Chromosome 8"/>
</dbReference>
<dbReference type="PANTHER" id="PTHR46235:SF3">
    <property type="entry name" value="PHD FINGER-CONTAINING PROTEIN DDB_G0268158"/>
    <property type="match status" value="1"/>
</dbReference>
<proteinExistence type="predicted"/>
<evidence type="ECO:0000259" key="7">
    <source>
        <dbReference type="SMART" id="SM00249"/>
    </source>
</evidence>
<feature type="domain" description="Zinc finger PHD-type" evidence="7">
    <location>
        <begin position="262"/>
        <end position="325"/>
    </location>
</feature>
<dbReference type="CDD" id="cd15565">
    <property type="entry name" value="PHD2_NSD"/>
    <property type="match status" value="1"/>
</dbReference>
<dbReference type="eggNOG" id="ENOG502QPIX">
    <property type="taxonomic scope" value="Eukaryota"/>
</dbReference>
<evidence type="ECO:0000256" key="4">
    <source>
        <dbReference type="ARBA" id="ARBA00022833"/>
    </source>
</evidence>
<evidence type="ECO:0000256" key="1">
    <source>
        <dbReference type="ARBA" id="ARBA00004123"/>
    </source>
</evidence>
<evidence type="ECO:0000313" key="9">
    <source>
        <dbReference type="Proteomes" id="UP000000226"/>
    </source>
</evidence>
<dbReference type="EMBL" id="CM002295">
    <property type="protein sequence ID" value="ESW14350.1"/>
    <property type="molecule type" value="Genomic_DNA"/>
</dbReference>
<keyword evidence="4" id="KW-0862">Zinc</keyword>
<keyword evidence="9" id="KW-1185">Reference proteome</keyword>
<sequence length="920" mass="103741">MKRGRSHSDDEDECESEVQLISVSNYHLVDDEDNPVSFAVLPIQWDDSENCGGCEEKVFLDGDADSGLLKIFMQVTAWRFDLSKARPEVFLLAKDGRWIKIEKPRKGFQENVRTVLITLHFLHSLKGGHQMSVGSLWQDLSKDRELSCDGVCMRSFHATKEAGRENSCSSLGFTKKEVDEIQNFYCKNCECHQHQCFACGKLGSSDKVIGAEVFKCASGTCDRFYHPHCVAKLLPDVVKQVTKEFESNIADGNPFTCPLHYCCVCKGLENMMDPELQFAVCRRCPKAYHRKCLPREFTADKSDILRAWEGLLPKNRILIYCLNHEIDPKLGTPVRGHIKFPKMKATAQKIDSTIEQKKPSTKKRVMLKKNIDSDSSAGKSTSKGSKLTAKKPSNKKISSSNMSKKPKSKETSRCLTENKMSILKKFEIPDTEQKYNQQTENEGLEQIERDNQINKLNTMPIGKLSIDLPPLDADSEKSLLDLFKEASSSITLENVLEKHTFASTHSQSMRSVVEKTITTEKLEDSVNSVRTAIRMLESGCSIQDAEAVCDPDVLKHIFKWKDELKIYLAPILYGNCYTSYDRQFTHVEKLEGIAYKLQWFAQNGDTIVDLSCGANDFSILMKKRLEEAGKKCSYRKYDLLPTKNEFSSERSDWMTVQQTELPSGSQLIIGLTPPPLGHKALANKFIDKALEFKPKLLILIVDPEIERLNKKLSLYDLIWEDENFPSDTSIYVPGSVHANDRQIDKKNVRPPRLSLWSRSDWTTKHRVIAQDYDHVCNEHDTLAAAVHATSGTYADNSKLTHDEEDQASVSGNVQKRSLSYNVDECWKGMPGKSRRKRKHIEENISAVAVIPPAKRHAVNKICNGVADDTQPIPLNTSSLGSEPRTFSKSVSFGYGGGLHGFAAAPNYEYASKHSCGWLEE</sequence>
<dbReference type="InterPro" id="IPR055198">
    <property type="entry name" value="NSD_PHD"/>
</dbReference>
<accession>V7B9T8</accession>
<dbReference type="STRING" id="3885.V7B9T8"/>
<feature type="region of interest" description="Disordered" evidence="6">
    <location>
        <begin position="346"/>
        <end position="416"/>
    </location>
</feature>
<keyword evidence="2" id="KW-0479">Metal-binding</keyword>
<dbReference type="Pfam" id="PF22908">
    <property type="entry name" value="PHD_NSD"/>
    <property type="match status" value="1"/>
</dbReference>
<dbReference type="PANTHER" id="PTHR46235">
    <property type="entry name" value="PHD FINGER-CONTAINING PROTEIN DDB_G0268158"/>
    <property type="match status" value="1"/>
</dbReference>
<dbReference type="GO" id="GO:0005634">
    <property type="term" value="C:nucleus"/>
    <property type="evidence" value="ECO:0007669"/>
    <property type="project" value="UniProtKB-SubCell"/>
</dbReference>
<reference evidence="9" key="1">
    <citation type="journal article" date="2014" name="Nat. Genet.">
        <title>A reference genome for common bean and genome-wide analysis of dual domestications.</title>
        <authorList>
            <person name="Schmutz J."/>
            <person name="McClean P.E."/>
            <person name="Mamidi S."/>
            <person name="Wu G.A."/>
            <person name="Cannon S.B."/>
            <person name="Grimwood J."/>
            <person name="Jenkins J."/>
            <person name="Shu S."/>
            <person name="Song Q."/>
            <person name="Chavarro C."/>
            <person name="Torres-Torres M."/>
            <person name="Geffroy V."/>
            <person name="Moghaddam S.M."/>
            <person name="Gao D."/>
            <person name="Abernathy B."/>
            <person name="Barry K."/>
            <person name="Blair M."/>
            <person name="Brick M.A."/>
            <person name="Chovatia M."/>
            <person name="Gepts P."/>
            <person name="Goodstein D.M."/>
            <person name="Gonzales M."/>
            <person name="Hellsten U."/>
            <person name="Hyten D.L."/>
            <person name="Jia G."/>
            <person name="Kelly J.D."/>
            <person name="Kudrna D."/>
            <person name="Lee R."/>
            <person name="Richard M.M."/>
            <person name="Miklas P.N."/>
            <person name="Osorno J.M."/>
            <person name="Rodrigues J."/>
            <person name="Thareau V."/>
            <person name="Urrea C.A."/>
            <person name="Wang M."/>
            <person name="Yu Y."/>
            <person name="Zhang M."/>
            <person name="Wing R.A."/>
            <person name="Cregan P.B."/>
            <person name="Rokhsar D.S."/>
            <person name="Jackson S.A."/>
        </authorList>
    </citation>
    <scope>NUCLEOTIDE SEQUENCE [LARGE SCALE GENOMIC DNA]</scope>
    <source>
        <strain evidence="9">cv. G19833</strain>
    </source>
</reference>
<dbReference type="OMA" id="VQPGDMK"/>
<keyword evidence="3" id="KW-0863">Zinc-finger</keyword>
<dbReference type="InterPro" id="IPR001965">
    <property type="entry name" value="Znf_PHD"/>
</dbReference>
<feature type="domain" description="Zinc finger PHD-type" evidence="7">
    <location>
        <begin position="195"/>
        <end position="261"/>
    </location>
</feature>
<evidence type="ECO:0000313" key="8">
    <source>
        <dbReference type="EMBL" id="ESW14350.1"/>
    </source>
</evidence>
<evidence type="ECO:0000256" key="5">
    <source>
        <dbReference type="ARBA" id="ARBA00023242"/>
    </source>
</evidence>
<dbReference type="InterPro" id="IPR022702">
    <property type="entry name" value="Cytosine_MeTrfase1_RFD"/>
</dbReference>
<evidence type="ECO:0000256" key="6">
    <source>
        <dbReference type="SAM" id="MobiDB-lite"/>
    </source>
</evidence>
<evidence type="ECO:0000256" key="2">
    <source>
        <dbReference type="ARBA" id="ARBA00022723"/>
    </source>
</evidence>
<feature type="compositionally biased region" description="Low complexity" evidence="6">
    <location>
        <begin position="373"/>
        <end position="387"/>
    </location>
</feature>
<name>V7B9T8_PHAVU</name>
<dbReference type="Gramene" id="ESW14350">
    <property type="protein sequence ID" value="ESW14350"/>
    <property type="gene ID" value="PHAVU_008G273400g"/>
</dbReference>
<evidence type="ECO:0000256" key="3">
    <source>
        <dbReference type="ARBA" id="ARBA00022771"/>
    </source>
</evidence>
<dbReference type="Pfam" id="PF26055">
    <property type="entry name" value="Mtase_EDM2"/>
    <property type="match status" value="1"/>
</dbReference>
<dbReference type="SMART" id="SM00249">
    <property type="entry name" value="PHD"/>
    <property type="match status" value="2"/>
</dbReference>
<keyword evidence="5" id="KW-0539">Nucleus</keyword>
<dbReference type="OrthoDB" id="21264at2759"/>
<dbReference type="GO" id="GO:0008270">
    <property type="term" value="F:zinc ion binding"/>
    <property type="evidence" value="ECO:0007669"/>
    <property type="project" value="UniProtKB-KW"/>
</dbReference>